<proteinExistence type="predicted"/>
<evidence type="ECO:0008006" key="4">
    <source>
        <dbReference type="Google" id="ProtNLM"/>
    </source>
</evidence>
<dbReference type="SUPFAM" id="SSF101898">
    <property type="entry name" value="NHL repeat"/>
    <property type="match status" value="1"/>
</dbReference>
<dbReference type="Gene3D" id="2.120.10.30">
    <property type="entry name" value="TolB, C-terminal domain"/>
    <property type="match status" value="1"/>
</dbReference>
<gene>
    <name evidence="2" type="ORF">MGAL_10B071692</name>
</gene>
<feature type="coiled-coil region" evidence="1">
    <location>
        <begin position="178"/>
        <end position="212"/>
    </location>
</feature>
<dbReference type="CDD" id="cd19757">
    <property type="entry name" value="Bbox1"/>
    <property type="match status" value="1"/>
</dbReference>
<dbReference type="AlphaFoldDB" id="A0A8B6CLZ6"/>
<evidence type="ECO:0000313" key="2">
    <source>
        <dbReference type="EMBL" id="VDI06690.1"/>
    </source>
</evidence>
<evidence type="ECO:0000313" key="3">
    <source>
        <dbReference type="Proteomes" id="UP000596742"/>
    </source>
</evidence>
<keyword evidence="3" id="KW-1185">Reference proteome</keyword>
<dbReference type="EMBL" id="UYJE01001955">
    <property type="protein sequence ID" value="VDI06690.1"/>
    <property type="molecule type" value="Genomic_DNA"/>
</dbReference>
<keyword evidence="1" id="KW-0175">Coiled coil</keyword>
<dbReference type="PANTHER" id="PTHR25462:SF296">
    <property type="entry name" value="MEIOTIC P26, ISOFORM F"/>
    <property type="match status" value="1"/>
</dbReference>
<accession>A0A8B6CLZ6</accession>
<feature type="coiled-coil region" evidence="1">
    <location>
        <begin position="120"/>
        <end position="151"/>
    </location>
</feature>
<dbReference type="InterPro" id="IPR011042">
    <property type="entry name" value="6-blade_b-propeller_TolB-like"/>
</dbReference>
<dbReference type="PANTHER" id="PTHR25462">
    <property type="entry name" value="BONUS, ISOFORM C-RELATED"/>
    <property type="match status" value="1"/>
</dbReference>
<reference evidence="2" key="1">
    <citation type="submission" date="2018-11" db="EMBL/GenBank/DDBJ databases">
        <authorList>
            <person name="Alioto T."/>
            <person name="Alioto T."/>
        </authorList>
    </citation>
    <scope>NUCLEOTIDE SEQUENCE</scope>
</reference>
<dbReference type="Gene3D" id="3.30.160.60">
    <property type="entry name" value="Classic Zinc Finger"/>
    <property type="match status" value="1"/>
</dbReference>
<name>A0A8B6CLZ6_MYTGA</name>
<dbReference type="InterPro" id="IPR047153">
    <property type="entry name" value="TRIM45/56/19-like"/>
</dbReference>
<evidence type="ECO:0000256" key="1">
    <source>
        <dbReference type="SAM" id="Coils"/>
    </source>
</evidence>
<comment type="caution">
    <text evidence="2">The sequence shown here is derived from an EMBL/GenBank/DDBJ whole genome shotgun (WGS) entry which is preliminary data.</text>
</comment>
<organism evidence="2 3">
    <name type="scientific">Mytilus galloprovincialis</name>
    <name type="common">Mediterranean mussel</name>
    <dbReference type="NCBI Taxonomy" id="29158"/>
    <lineage>
        <taxon>Eukaryota</taxon>
        <taxon>Metazoa</taxon>
        <taxon>Spiralia</taxon>
        <taxon>Lophotrochozoa</taxon>
        <taxon>Mollusca</taxon>
        <taxon>Bivalvia</taxon>
        <taxon>Autobranchia</taxon>
        <taxon>Pteriomorphia</taxon>
        <taxon>Mytilida</taxon>
        <taxon>Mytiloidea</taxon>
        <taxon>Mytilidae</taxon>
        <taxon>Mytilinae</taxon>
        <taxon>Mytilus</taxon>
    </lineage>
</organism>
<dbReference type="OrthoDB" id="6079201at2759"/>
<dbReference type="Proteomes" id="UP000596742">
    <property type="component" value="Unassembled WGS sequence"/>
</dbReference>
<protein>
    <recommendedName>
        <fullName evidence="4">B box-type domain-containing protein</fullName>
    </recommendedName>
</protein>
<sequence length="571" mass="65118">MASSDRDCCTLCKDDGTSTEAVTWCIECEVFLCTDCEKHHKKLRMSKVHNTMSTKDYHDLPKFMQEISSQCSYHKKKYELYCSFHDCPCCVMCITDKHKKCKEMKPLIDVLQQVKSSASVQLFKKDLKNIKENLEEIIKHLNSRINTNNIQKTKAAEQVRSMRKSIDNFLNKLEKKILGDLESKQSKLKSQMNTLLQQLKTRHNQISQLQSEFSKITQYATELQMYVGLREIEKTTSEAAKHLEDLKSGGQLDEVNLELTISSELQSILKDVKLFGDVNINTRPFTFKLKAGRKDQAQYLVQTIPTIEQTKPSFLRQLILPQDMRSCTIKACRILPDGKYLILGTDYDKSRLLLYSNDGMFMRKSVQFTGESYDSCFVRNNTVAVALELQNQTALVDVEKNKVFKSIILPHLCFSVASDGQILVISSMEKSTIVNLNDMSHKILEGVKANSVALFKGNIYGTIFWENKVCCYKSTGETLWTYKHDDIVYPQGITLDKKGFVYIVSEYKKKRVVVVSSDGKTCKTILSEADGIRDPWAIDINTETGIMIVSGRTTIESVDSKSLETAFVYKI</sequence>